<organism evidence="3 4">
    <name type="scientific">Prorocentrum cordatum</name>
    <dbReference type="NCBI Taxonomy" id="2364126"/>
    <lineage>
        <taxon>Eukaryota</taxon>
        <taxon>Sar</taxon>
        <taxon>Alveolata</taxon>
        <taxon>Dinophyceae</taxon>
        <taxon>Prorocentrales</taxon>
        <taxon>Prorocentraceae</taxon>
        <taxon>Prorocentrum</taxon>
    </lineage>
</organism>
<comment type="caution">
    <text evidence="3">The sequence shown here is derived from an EMBL/GenBank/DDBJ whole genome shotgun (WGS) entry which is preliminary data.</text>
</comment>
<feature type="region of interest" description="Disordered" evidence="1">
    <location>
        <begin position="67"/>
        <end position="109"/>
    </location>
</feature>
<feature type="transmembrane region" description="Helical" evidence="2">
    <location>
        <begin position="45"/>
        <end position="63"/>
    </location>
</feature>
<feature type="non-terminal residue" evidence="3">
    <location>
        <position position="109"/>
    </location>
</feature>
<evidence type="ECO:0000313" key="3">
    <source>
        <dbReference type="EMBL" id="CAK0832282.1"/>
    </source>
</evidence>
<protein>
    <submittedName>
        <fullName evidence="3">Uncharacterized protein</fullName>
    </submittedName>
</protein>
<keyword evidence="2" id="KW-0472">Membrane</keyword>
<keyword evidence="4" id="KW-1185">Reference proteome</keyword>
<evidence type="ECO:0000313" key="4">
    <source>
        <dbReference type="Proteomes" id="UP001189429"/>
    </source>
</evidence>
<reference evidence="3" key="1">
    <citation type="submission" date="2023-10" db="EMBL/GenBank/DDBJ databases">
        <authorList>
            <person name="Chen Y."/>
            <person name="Shah S."/>
            <person name="Dougan E. K."/>
            <person name="Thang M."/>
            <person name="Chan C."/>
        </authorList>
    </citation>
    <scope>NUCLEOTIDE SEQUENCE [LARGE SCALE GENOMIC DNA]</scope>
</reference>
<evidence type="ECO:0000256" key="1">
    <source>
        <dbReference type="SAM" id="MobiDB-lite"/>
    </source>
</evidence>
<accession>A0ABN9SKH8</accession>
<proteinExistence type="predicted"/>
<sequence>APSQVKTSLRCLKRGRYESLGEDEDGEGVAAQDQRQNLNRTVGQVLVKVALVLLVLVTVLVMYRSKNDTLDPPLSDSRDAGGADGGVQEGFAAGSSPLGWRGASSCPRS</sequence>
<keyword evidence="2" id="KW-0812">Transmembrane</keyword>
<dbReference type="Proteomes" id="UP001189429">
    <property type="component" value="Unassembled WGS sequence"/>
</dbReference>
<feature type="non-terminal residue" evidence="3">
    <location>
        <position position="1"/>
    </location>
</feature>
<dbReference type="EMBL" id="CAUYUJ010011634">
    <property type="protein sequence ID" value="CAK0832282.1"/>
    <property type="molecule type" value="Genomic_DNA"/>
</dbReference>
<evidence type="ECO:0000256" key="2">
    <source>
        <dbReference type="SAM" id="Phobius"/>
    </source>
</evidence>
<gene>
    <name evidence="3" type="ORF">PCOR1329_LOCUS30340</name>
</gene>
<name>A0ABN9SKH8_9DINO</name>
<keyword evidence="2" id="KW-1133">Transmembrane helix</keyword>